<comment type="similarity">
    <text evidence="1 5">Belongs to the thiolase-like superfamily. Thiolase family.</text>
</comment>
<gene>
    <name evidence="8" type="ORF">FHX42_004714</name>
</gene>
<name>A0A839E2Q9_9PSEU</name>
<feature type="domain" description="Thiolase C-terminal" evidence="7">
    <location>
        <begin position="285"/>
        <end position="425"/>
    </location>
</feature>
<evidence type="ECO:0000256" key="2">
    <source>
        <dbReference type="ARBA" id="ARBA00022679"/>
    </source>
</evidence>
<reference evidence="8 9" key="1">
    <citation type="submission" date="2020-07" db="EMBL/GenBank/DDBJ databases">
        <title>Sequencing the genomes of 1000 actinobacteria strains.</title>
        <authorList>
            <person name="Klenk H.-P."/>
        </authorList>
    </citation>
    <scope>NUCLEOTIDE SEQUENCE [LARGE SCALE GENOMIC DNA]</scope>
    <source>
        <strain evidence="8 9">DSM 45975</strain>
    </source>
</reference>
<evidence type="ECO:0000259" key="6">
    <source>
        <dbReference type="Pfam" id="PF00108"/>
    </source>
</evidence>
<accession>A0A839E2Q9</accession>
<dbReference type="EMBL" id="JACGWZ010000007">
    <property type="protein sequence ID" value="MBA8827330.1"/>
    <property type="molecule type" value="Genomic_DNA"/>
</dbReference>
<dbReference type="PANTHER" id="PTHR42689:SF1">
    <property type="entry name" value="ACETYL-COA ACYLTRANSFERASE FADA2 (3-KETOACYL-COA THIOLASE) (BETA-KETOTHIOLASE)-RELATED"/>
    <property type="match status" value="1"/>
</dbReference>
<dbReference type="EC" id="2.3.1.9" evidence="8"/>
<dbReference type="SUPFAM" id="SSF53901">
    <property type="entry name" value="Thiolase-like"/>
    <property type="match status" value="2"/>
</dbReference>
<feature type="active site" description="Acyl-thioester intermediate" evidence="4">
    <location>
        <position position="91"/>
    </location>
</feature>
<dbReference type="CDD" id="cd00751">
    <property type="entry name" value="thiolase"/>
    <property type="match status" value="1"/>
</dbReference>
<dbReference type="InterPro" id="IPR020616">
    <property type="entry name" value="Thiolase_N"/>
</dbReference>
<dbReference type="GO" id="GO:0003985">
    <property type="term" value="F:acetyl-CoA C-acetyltransferase activity"/>
    <property type="evidence" value="ECO:0007669"/>
    <property type="project" value="UniProtKB-EC"/>
</dbReference>
<dbReference type="Pfam" id="PF02803">
    <property type="entry name" value="Thiolase_C"/>
    <property type="match status" value="1"/>
</dbReference>
<feature type="active site" description="Proton acceptor" evidence="4">
    <location>
        <position position="382"/>
    </location>
</feature>
<evidence type="ECO:0000256" key="4">
    <source>
        <dbReference type="PIRSR" id="PIRSR000429-1"/>
    </source>
</evidence>
<dbReference type="Pfam" id="PF00108">
    <property type="entry name" value="Thiolase_N"/>
    <property type="match status" value="1"/>
</dbReference>
<organism evidence="8 9">
    <name type="scientific">Halosaccharopolyspora lacisalsi</name>
    <dbReference type="NCBI Taxonomy" id="1000566"/>
    <lineage>
        <taxon>Bacteria</taxon>
        <taxon>Bacillati</taxon>
        <taxon>Actinomycetota</taxon>
        <taxon>Actinomycetes</taxon>
        <taxon>Pseudonocardiales</taxon>
        <taxon>Pseudonocardiaceae</taxon>
        <taxon>Halosaccharopolyspora</taxon>
    </lineage>
</organism>
<dbReference type="PIRSF" id="PIRSF000429">
    <property type="entry name" value="Ac-CoA_Ac_transf"/>
    <property type="match status" value="1"/>
</dbReference>
<evidence type="ECO:0000256" key="5">
    <source>
        <dbReference type="RuleBase" id="RU003557"/>
    </source>
</evidence>
<evidence type="ECO:0000313" key="8">
    <source>
        <dbReference type="EMBL" id="MBA8827330.1"/>
    </source>
</evidence>
<dbReference type="Gene3D" id="3.40.47.10">
    <property type="match status" value="1"/>
</dbReference>
<evidence type="ECO:0000313" key="9">
    <source>
        <dbReference type="Proteomes" id="UP000569329"/>
    </source>
</evidence>
<evidence type="ECO:0000259" key="7">
    <source>
        <dbReference type="Pfam" id="PF02803"/>
    </source>
</evidence>
<feature type="domain" description="Thiolase N-terminal" evidence="6">
    <location>
        <begin position="7"/>
        <end position="275"/>
    </location>
</feature>
<dbReference type="InterPro" id="IPR002155">
    <property type="entry name" value="Thiolase"/>
</dbReference>
<dbReference type="AlphaFoldDB" id="A0A839E2Q9"/>
<evidence type="ECO:0000256" key="1">
    <source>
        <dbReference type="ARBA" id="ARBA00010982"/>
    </source>
</evidence>
<proteinExistence type="inferred from homology"/>
<evidence type="ECO:0000256" key="3">
    <source>
        <dbReference type="ARBA" id="ARBA00023315"/>
    </source>
</evidence>
<dbReference type="GO" id="GO:0005829">
    <property type="term" value="C:cytosol"/>
    <property type="evidence" value="ECO:0007669"/>
    <property type="project" value="TreeGrafter"/>
</dbReference>
<sequence length="425" mass="45206">MTTIRRVAIVGGNRIPFARSGGPYARASNQDMLTAALDGLIARFGLQDERVGEFVAGAVLKHSRDFNLARETVLGSRLDPRTPTHDVQMACATGLESVVSVANKIALGQLDSGIAGGVDSASDAPIALNDELRRLLLRANHAKSLGGRLQALSGVRPQQVVPEIPRNAEPRTGLSMGEHAARTAAAWGIDRTEQDELAARSHQRLAAAYERDFFSDLLTPFQGLSRDQNMRPDSTPEKLAELKPVFGSGETATMTAGNSTALSDGASTVLLASEEWARQRRLPVLAYITDSVSEAVDHVSGDEGLLMAPTYAVPKLLDRNGIGLGDFDFYELHEAFASQVLTTLKAWQDPEFCSERLGLDEPLGTVDADRLNVTGSSLAVGHPFAATGGRIVATLSKLLSERDSGRGLISICAAGGQGVTAIVER</sequence>
<dbReference type="RefSeq" id="WP_182546480.1">
    <property type="nucleotide sequence ID" value="NZ_JACGWZ010000007.1"/>
</dbReference>
<dbReference type="InterPro" id="IPR016039">
    <property type="entry name" value="Thiolase-like"/>
</dbReference>
<protein>
    <submittedName>
        <fullName evidence="8">Acetyl-CoA C-acetyltransferase</fullName>
        <ecNumber evidence="8">2.3.1.9</ecNumber>
    </submittedName>
</protein>
<keyword evidence="9" id="KW-1185">Reference proteome</keyword>
<dbReference type="Proteomes" id="UP000569329">
    <property type="component" value="Unassembled WGS sequence"/>
</dbReference>
<dbReference type="InterPro" id="IPR020617">
    <property type="entry name" value="Thiolase_C"/>
</dbReference>
<comment type="caution">
    <text evidence="8">The sequence shown here is derived from an EMBL/GenBank/DDBJ whole genome shotgun (WGS) entry which is preliminary data.</text>
</comment>
<dbReference type="PANTHER" id="PTHR42689">
    <property type="entry name" value="ACETYL-COA ACYLTRANSFERASE FADA2 (3-KETOACYL-COA THIOLASE) (BETA-KETOTHIOLASE)-RELATED"/>
    <property type="match status" value="1"/>
</dbReference>
<dbReference type="InterPro" id="IPR050521">
    <property type="entry name" value="3-ketoacyl-CoA_Thiolase"/>
</dbReference>
<dbReference type="NCBIfam" id="TIGR01930">
    <property type="entry name" value="AcCoA-C-Actrans"/>
    <property type="match status" value="1"/>
</dbReference>
<dbReference type="NCBIfam" id="NF006740">
    <property type="entry name" value="PRK09268.1"/>
    <property type="match status" value="1"/>
</dbReference>
<keyword evidence="2 5" id="KW-0808">Transferase</keyword>
<keyword evidence="3 5" id="KW-0012">Acyltransferase</keyword>
<feature type="active site" description="Proton acceptor" evidence="4">
    <location>
        <position position="412"/>
    </location>
</feature>